<keyword evidence="3" id="KW-1133">Transmembrane helix</keyword>
<evidence type="ECO:0000313" key="4">
    <source>
        <dbReference type="EMBL" id="MDQ0203452.1"/>
    </source>
</evidence>
<dbReference type="InterPro" id="IPR002201">
    <property type="entry name" value="Glyco_trans_9"/>
</dbReference>
<dbReference type="Proteomes" id="UP001239167">
    <property type="component" value="Unassembled WGS sequence"/>
</dbReference>
<keyword evidence="5" id="KW-1185">Reference proteome</keyword>
<dbReference type="PANTHER" id="PTHR30160">
    <property type="entry name" value="TETRAACYLDISACCHARIDE 4'-KINASE-RELATED"/>
    <property type="match status" value="1"/>
</dbReference>
<evidence type="ECO:0000256" key="2">
    <source>
        <dbReference type="ARBA" id="ARBA00022679"/>
    </source>
</evidence>
<accession>A0ABT9Y6L0</accession>
<reference evidence="4 5" key="1">
    <citation type="submission" date="2023-07" db="EMBL/GenBank/DDBJ databases">
        <title>Genomic Encyclopedia of Type Strains, Phase IV (KMG-IV): sequencing the most valuable type-strain genomes for metagenomic binning, comparative biology and taxonomic classification.</title>
        <authorList>
            <person name="Goeker M."/>
        </authorList>
    </citation>
    <scope>NUCLEOTIDE SEQUENCE [LARGE SCALE GENOMIC DNA]</scope>
    <source>
        <strain evidence="4 5">DSM 16980</strain>
    </source>
</reference>
<evidence type="ECO:0000313" key="5">
    <source>
        <dbReference type="Proteomes" id="UP001239167"/>
    </source>
</evidence>
<dbReference type="SUPFAM" id="SSF53756">
    <property type="entry name" value="UDP-Glycosyltransferase/glycogen phosphorylase"/>
    <property type="match status" value="1"/>
</dbReference>
<dbReference type="PANTHER" id="PTHR30160:SF1">
    <property type="entry name" value="LIPOPOLYSACCHARIDE 1,2-N-ACETYLGLUCOSAMINETRANSFERASE-RELATED"/>
    <property type="match status" value="1"/>
</dbReference>
<feature type="transmembrane region" description="Helical" evidence="3">
    <location>
        <begin position="267"/>
        <end position="286"/>
    </location>
</feature>
<keyword evidence="1" id="KW-0328">Glycosyltransferase</keyword>
<keyword evidence="3" id="KW-0472">Membrane</keyword>
<dbReference type="Gene3D" id="3.40.50.2000">
    <property type="entry name" value="Glycogen Phosphorylase B"/>
    <property type="match status" value="2"/>
</dbReference>
<dbReference type="CDD" id="cd03789">
    <property type="entry name" value="GT9_LPS_heptosyltransferase"/>
    <property type="match status" value="1"/>
</dbReference>
<comment type="caution">
    <text evidence="4">The sequence shown here is derived from an EMBL/GenBank/DDBJ whole genome shotgun (WGS) entry which is preliminary data.</text>
</comment>
<keyword evidence="3" id="KW-0812">Transmembrane</keyword>
<name>A0ABT9Y6L0_9FIRM</name>
<dbReference type="Pfam" id="PF01075">
    <property type="entry name" value="Glyco_transf_9"/>
    <property type="match status" value="1"/>
</dbReference>
<organism evidence="4 5">
    <name type="scientific">Pectinatus haikarae</name>
    <dbReference type="NCBI Taxonomy" id="349096"/>
    <lineage>
        <taxon>Bacteria</taxon>
        <taxon>Bacillati</taxon>
        <taxon>Bacillota</taxon>
        <taxon>Negativicutes</taxon>
        <taxon>Selenomonadales</taxon>
        <taxon>Selenomonadaceae</taxon>
        <taxon>Pectinatus</taxon>
    </lineage>
</organism>
<protein>
    <submittedName>
        <fullName evidence="4">ADP-heptose:LPS heptosyltransferase</fullName>
    </submittedName>
</protein>
<sequence length="328" mass="37094">MEKFLIINTSFFGDILLTSPLCRNIKNIFPRSHITFITNKPFADAALYLDGVDKVTIYDKKGKHRGVAGALKFYYEYKTFFAEGFNAAFVIYGNERGIILSRLLGAKKVYAENNGPLRIFLSNKKIDYHGLQRVQERNTVLLEQYTDLPLKNIPMLYKPPQQVFREAFSLLQQFSISPAAKKYICLCTVSKRTEKDMPVQICAALVEKLHAAGYRILFLGAGSRAADYSSQLLRYTDKYIDLTNRTSIPLLAAVLKLSMGLISVDTGTMHLGLALGIPVLSLFYVFDKAHIAKWAPDPNLYNTIILTKDKCSCEEIFDNIMRLTSNNK</sequence>
<gene>
    <name evidence="4" type="ORF">J2S01_001168</name>
</gene>
<dbReference type="EMBL" id="JAUSUE010000006">
    <property type="protein sequence ID" value="MDQ0203452.1"/>
    <property type="molecule type" value="Genomic_DNA"/>
</dbReference>
<evidence type="ECO:0000256" key="1">
    <source>
        <dbReference type="ARBA" id="ARBA00022676"/>
    </source>
</evidence>
<dbReference type="RefSeq" id="WP_307223491.1">
    <property type="nucleotide sequence ID" value="NZ_CP116940.1"/>
</dbReference>
<dbReference type="InterPro" id="IPR051199">
    <property type="entry name" value="LPS_LOS_Heptosyltrfase"/>
</dbReference>
<proteinExistence type="predicted"/>
<keyword evidence="2" id="KW-0808">Transferase</keyword>
<evidence type="ECO:0000256" key="3">
    <source>
        <dbReference type="SAM" id="Phobius"/>
    </source>
</evidence>